<dbReference type="PANTHER" id="PTHR32305">
    <property type="match status" value="1"/>
</dbReference>
<feature type="region of interest" description="Disordered" evidence="4">
    <location>
        <begin position="549"/>
        <end position="568"/>
    </location>
</feature>
<dbReference type="EMBL" id="CP050995">
    <property type="protein sequence ID" value="QIY90801.1"/>
    <property type="molecule type" value="Genomic_DNA"/>
</dbReference>
<name>A0ABX6KQ96_CHRGL</name>
<keyword evidence="5" id="KW-1133">Transmembrane helix</keyword>
<sequence length="2329" mass="258710">MRKILLFILSIWAVQIYAQNGKYVGSKLKSGKSASKSGKFSPDAIGKKIPISGQVFDLPVTTNKTEVQFNEFHDTKGNIEVNNGGQLQFTLPIALPPGVKSVAPQVNLLYASGSGNGVAGYGWNIGGITAIARVNKNIEKNNEIIGIQSDYTDLYSFNGQRLILKSGEYGKDGAEYVTEKYSNLRIKSYGAVAGKPWSGPLYWEVNFEDGSQAWFGNIPNNPAATTDLQYNIIKWRDTKGNYISYEYDQTELNNSNITLIKGIKWGGNEVLGKPHFNSIEFNYIDRAQKETAYHQGVLHIQQKILKDVTVKANLTQFKKYVINYIDNGTSYEFVDKITEYNAANEASNPVTFGYAPNSTGSEETSSQYNVNNFNTKKYADFNMDGIADYIEFVSAGVINYRSSVYLGVNAISLQYDASKFTANDFKNAVPVTFKKDNYVKNKVGLVIPVPKATSVSYKKNYEFQVYSIDIPNQQLVFEYSKTIDYDSFAPYLDEGGFGCNNPSVPAISEALSYDYNGDGISELVVKFRISQLCSNGDPLDPGVITRTVSQDTPVDETPGTMGEDVEPHIDGTNTESGVAPVEEEPDNIAPGQTLKMYTSYILLDLEQNLGMPQSVYQFSNTVGNANSPIKFADLNGDGIQEIIMQTNSQFSSVFNIKRDLAYNYSNVNVGNFAGQNFVGTVYTAMLFGDFNGDSKMDILVPQANKSYNWDLYISDGKKFNKYYLNNFILYQAGTETLTSGVHNTFYESGCTYGMLRMFQYQTSDLDGDGKTEILVSNVLLYDHEWNAHRDQEWTNVSVAVYSVNKLAGSSNKSIIYNPTHSPFPGVNIPMAINTENTVPIDTNSGISFFRAKYWLKGYNEKVIPFSTLSLNRENQQIILTGKPVDCQGAECDYNYVLHYNYTFLPTIARVTQIKQGEVVTNILYKELNSTTDPVFYKPIKTEPYPYIELEKVPQSSVVSQLIQVSPTSILYQDFRYRGMLSHFHGRGVIGFRQFAKSTWFAPGLEAAKLWMGAEVDPLNESVPVKEWTIRTNDEAKIFPANLSETNTELLALKSTSYTTDKILNGQVVTSVAPDDKAKIVTSSVVNLSRTKDFLTNTVTVNTTEYGSYYLPARTISNINNGYSIKTAEFDYYNNPGGVNADYYIGRIKSKNNIVQAYNDTKSGKEEFTYENNLIKTAKNWNRDNSGYLQESYEYDGFGNVTKKVVSNSVDSQVQTTQSAYDDKGRFIIKTIDNLGQETNMIYNDWGQMTQQTDPSGNIISNVYDNWGKILTMASSLSGATTYTYDKLALGMGIRVKETSPDGNEKMTYTNAIGQNYKSTAKAFGVNKYVTKDIGYDALGRKIFETQPYFEGQSPTQTNTMSYDDNFFPAKITAISFNGKESITSVSGFTTTVKEVNGYGRTVSKTTDAIGNVVSSTDKGGVVQFKYNAADEQIEAAYDTNKVITKYDAWGRRSEFTDPSNGTYKYEYNGFGQILKITSPKGTKQYVYNALGQLATQTELSSDGGASTTKTITFEYDTKGRLVSRAGSSNGRNYSVTTTYDPQGRISSTVENSNGKSFTKKIFYNDRSKVKSYVKTITSGTVVVEANIINEYNAWNGELYRLRDKRTDKILWELQDTNASGQAILSKLGETTITNMYDTNGFLSSTNHSSAGQSGILQVGYTFDAIKNELKTRTTGGDFNITETFSYDDNNRLISWTNPKTGQNSTNVYDAKGRIMENDQVGTINYEDGSKIYQATSANLNSAGVQNYNNDLIQYINYNENNDPTYINGIKGDVSFQYGLTSMRQVVNYGGNFSPSQDGRYKKFYSEDGSFEVIRSNSDKKEKYMIYIGGSPYESNIVLIKGYNEAVGTYKFLHKDYLGSILAISDEDGKRLEQRHFDAWGNLTHLKVGTGVVTTDKNSINEYIQKGLMVVERGYTSHEYFSEVGIIHMNGRLYDPLLRRFLNADENIQDPYNTQNYNKYGYVFNNPLLFSDPSGEYIFGITEAFVAAIVIGAMVGTASYIINTIITGQKFTLLGYFKAEFFGALSGAVTYGIGSIFTTTAGAATQFAASIGKVGSAFLQATAHGIAQGTLSLMQGGTHQAGMISGFLGSMGATIFKEVAGSFAKSAEGMVLSGAVMGGIGAELTGGNFWQGALVGGVVAGLNHYFHSLGKKSTIRSYLESADIDPDRGATSQDPELLVTKVPEFKRLNIKGGVTIVEEWTRRSVYGSYEGGKVMLNCNADFNKTVLDYAITLFHELNHHFFLTSGIYDKMLNQMLDGKRINWNIINDKYGFNEYQAAFATKNVAEGARYWNEVALNGIQECFLMDNGFSTRSLMRLYNEYVNAYWAGKK</sequence>
<dbReference type="PANTHER" id="PTHR32305:SF15">
    <property type="entry name" value="PROTEIN RHSA-RELATED"/>
    <property type="match status" value="1"/>
</dbReference>
<dbReference type="InterPro" id="IPR050708">
    <property type="entry name" value="T6SS_VgrG/RHS"/>
</dbReference>
<evidence type="ECO:0000256" key="1">
    <source>
        <dbReference type="ARBA" id="ARBA00004613"/>
    </source>
</evidence>
<organism evidence="6 7">
    <name type="scientific">Chryseobacterium gallinarum</name>
    <dbReference type="NCBI Taxonomy" id="1324352"/>
    <lineage>
        <taxon>Bacteria</taxon>
        <taxon>Pseudomonadati</taxon>
        <taxon>Bacteroidota</taxon>
        <taxon>Flavobacteriia</taxon>
        <taxon>Flavobacteriales</taxon>
        <taxon>Weeksellaceae</taxon>
        <taxon>Chryseobacterium group</taxon>
        <taxon>Chryseobacterium</taxon>
    </lineage>
</organism>
<feature type="transmembrane region" description="Helical" evidence="5">
    <location>
        <begin position="1976"/>
        <end position="2001"/>
    </location>
</feature>
<keyword evidence="5" id="KW-0812">Transmembrane</keyword>
<dbReference type="InterPro" id="IPR028994">
    <property type="entry name" value="Integrin_alpha_N"/>
</dbReference>
<dbReference type="InterPro" id="IPR003284">
    <property type="entry name" value="Sal_SpvB"/>
</dbReference>
<evidence type="ECO:0000313" key="7">
    <source>
        <dbReference type="Proteomes" id="UP000501570"/>
    </source>
</evidence>
<evidence type="ECO:0008006" key="8">
    <source>
        <dbReference type="Google" id="ProtNLM"/>
    </source>
</evidence>
<accession>A0ABX6KQ96</accession>
<keyword evidence="3" id="KW-0843">Virulence</keyword>
<dbReference type="Pfam" id="PF03534">
    <property type="entry name" value="SpvB"/>
    <property type="match status" value="1"/>
</dbReference>
<keyword evidence="7" id="KW-1185">Reference proteome</keyword>
<dbReference type="Proteomes" id="UP000501570">
    <property type="component" value="Chromosome"/>
</dbReference>
<gene>
    <name evidence="6" type="ORF">FOB44_09065</name>
</gene>
<protein>
    <recommendedName>
        <fullName evidence="8">Type IV secretion protein Rhs</fullName>
    </recommendedName>
</protein>
<dbReference type="InterPro" id="IPR006530">
    <property type="entry name" value="YD"/>
</dbReference>
<keyword evidence="5" id="KW-0472">Membrane</keyword>
<proteinExistence type="predicted"/>
<dbReference type="InterPro" id="IPR022385">
    <property type="entry name" value="Rhs_assc_core"/>
</dbReference>
<evidence type="ECO:0000256" key="4">
    <source>
        <dbReference type="SAM" id="MobiDB-lite"/>
    </source>
</evidence>
<evidence type="ECO:0000313" key="6">
    <source>
        <dbReference type="EMBL" id="QIY90801.1"/>
    </source>
</evidence>
<reference evidence="6 7" key="1">
    <citation type="submission" date="2019-09" db="EMBL/GenBank/DDBJ databases">
        <title>FDA dAtabase for Regulatory Grade micrObial Sequences (FDA-ARGOS): Supporting development and validation of Infectious Disease Dx tests.</title>
        <authorList>
            <person name="Sciortino C."/>
            <person name="Tallon L."/>
            <person name="Sadzewicz L."/>
            <person name="Vavikolanu K."/>
            <person name="Mehta A."/>
            <person name="Aluvathingal J."/>
            <person name="Nadendla S."/>
            <person name="Nandy P."/>
            <person name="Geyer C."/>
            <person name="Yan Y."/>
            <person name="Sichtig H."/>
        </authorList>
    </citation>
    <scope>NUCLEOTIDE SEQUENCE [LARGE SCALE GENOMIC DNA]</scope>
    <source>
        <strain evidence="6 7">FDAARGOS_636</strain>
    </source>
</reference>
<dbReference type="NCBIfam" id="TIGR01643">
    <property type="entry name" value="YD_repeat_2x"/>
    <property type="match status" value="1"/>
</dbReference>
<keyword evidence="2" id="KW-0964">Secreted</keyword>
<dbReference type="RefSeq" id="WP_168238320.1">
    <property type="nucleotide sequence ID" value="NZ_CP050995.1"/>
</dbReference>
<evidence type="ECO:0000256" key="5">
    <source>
        <dbReference type="SAM" id="Phobius"/>
    </source>
</evidence>
<dbReference type="NCBIfam" id="TIGR03696">
    <property type="entry name" value="Rhs_assc_core"/>
    <property type="match status" value="1"/>
</dbReference>
<evidence type="ECO:0000256" key="3">
    <source>
        <dbReference type="ARBA" id="ARBA00023026"/>
    </source>
</evidence>
<dbReference type="Gene3D" id="2.180.10.10">
    <property type="entry name" value="RHS repeat-associated core"/>
    <property type="match status" value="2"/>
</dbReference>
<comment type="subcellular location">
    <subcellularLocation>
        <location evidence="1">Secreted</location>
    </subcellularLocation>
</comment>
<dbReference type="SUPFAM" id="SSF69318">
    <property type="entry name" value="Integrin alpha N-terminal domain"/>
    <property type="match status" value="1"/>
</dbReference>
<dbReference type="Pfam" id="PF05593">
    <property type="entry name" value="RHS_repeat"/>
    <property type="match status" value="2"/>
</dbReference>
<evidence type="ECO:0000256" key="2">
    <source>
        <dbReference type="ARBA" id="ARBA00022525"/>
    </source>
</evidence>
<dbReference type="InterPro" id="IPR031325">
    <property type="entry name" value="RHS_repeat"/>
</dbReference>